<dbReference type="GO" id="GO:0004318">
    <property type="term" value="F:enoyl-[acyl-carrier-protein] reductase (NADH) activity"/>
    <property type="evidence" value="ECO:0007669"/>
    <property type="project" value="UniProtKB-EC"/>
</dbReference>
<dbReference type="InterPro" id="IPR002347">
    <property type="entry name" value="SDR_fam"/>
</dbReference>
<dbReference type="AlphaFoldDB" id="A0A023X1Z6"/>
<evidence type="ECO:0000256" key="9">
    <source>
        <dbReference type="PIRSR" id="PIRSR000094-2"/>
    </source>
</evidence>
<sequence>MSGMLEGKKVLVTGVLDRRSIAFSAARLAGEQGAEVVLSGFGRAKSLTERTAKKLDPTPEVLELDVNKPEDIEAVAKSIEKKWGELDGIVHAIAFAPDDALGGNFMNTEWPSVATAVQTSAYSLKALAGGLSHLMKPGSSVVGLDFDAQVAWPAYDWMGVAKAAFESTARYVARDLGEKGIRVNLVSAGPVKTLAAKGISGFESIEGEWADQAPLGWSANDPEPVGRAIVSLLSDWWPATTGEIIHVDGGFHAMGTRIR</sequence>
<evidence type="ECO:0000313" key="13">
    <source>
        <dbReference type="Proteomes" id="UP000025229"/>
    </source>
</evidence>
<dbReference type="Proteomes" id="UP001281130">
    <property type="component" value="Unassembled WGS sequence"/>
</dbReference>
<feature type="binding site" evidence="10">
    <location>
        <begin position="191"/>
        <end position="195"/>
    </location>
    <ligand>
        <name>NAD(+)</name>
        <dbReference type="ChEBI" id="CHEBI:57540"/>
    </ligand>
</feature>
<reference evidence="11 13" key="1">
    <citation type="submission" date="2014-03" db="EMBL/GenBank/DDBJ databases">
        <title>Complete genome sequence of the Radio-Resistant Rubrobacter radiotolerans RSPS-4.</title>
        <authorList>
            <person name="Egas C.C."/>
            <person name="Barroso C.C."/>
            <person name="Froufe H.J.C."/>
            <person name="Pacheco J.J."/>
            <person name="Albuquerque L.L."/>
            <person name="da Costa M.M.S."/>
        </authorList>
    </citation>
    <scope>NUCLEOTIDE SEQUENCE [LARGE SCALE GENOMIC DNA]</scope>
    <source>
        <strain evidence="11 13">RSPS-4</strain>
    </source>
</reference>
<feature type="binding site" evidence="10">
    <location>
        <begin position="20"/>
        <end position="21"/>
    </location>
    <ligand>
        <name>NAD(+)</name>
        <dbReference type="ChEBI" id="CHEBI:57540"/>
    </ligand>
</feature>
<keyword evidence="7 8" id="KW-0275">Fatty acid biosynthesis</keyword>
<proteinExistence type="inferred from homology"/>
<gene>
    <name evidence="12" type="primary">fabI</name>
    <name evidence="11" type="ORF">RradSPS_0742</name>
    <name evidence="12" type="ORF">SIL72_05270</name>
</gene>
<dbReference type="KEGG" id="rrd:RradSPS_0742"/>
<dbReference type="OrthoDB" id="9803628at2"/>
<dbReference type="SUPFAM" id="SSF51735">
    <property type="entry name" value="NAD(P)-binding Rossmann-fold domains"/>
    <property type="match status" value="1"/>
</dbReference>
<keyword evidence="4" id="KW-0276">Fatty acid metabolism</keyword>
<dbReference type="NCBIfam" id="NF005908">
    <property type="entry name" value="PRK07889.1"/>
    <property type="match status" value="1"/>
</dbReference>
<dbReference type="Gene3D" id="3.40.50.720">
    <property type="entry name" value="NAD(P)-binding Rossmann-like Domain"/>
    <property type="match status" value="1"/>
</dbReference>
<accession>A0A023X1Z6</accession>
<evidence type="ECO:0000313" key="11">
    <source>
        <dbReference type="EMBL" id="AHY46025.1"/>
    </source>
</evidence>
<evidence type="ECO:0000256" key="10">
    <source>
        <dbReference type="PIRSR" id="PIRSR000094-3"/>
    </source>
</evidence>
<evidence type="ECO:0000256" key="3">
    <source>
        <dbReference type="ARBA" id="ARBA00022516"/>
    </source>
</evidence>
<evidence type="ECO:0000256" key="6">
    <source>
        <dbReference type="ARBA" id="ARBA00023098"/>
    </source>
</evidence>
<feature type="binding site" evidence="10">
    <location>
        <position position="93"/>
    </location>
    <ligand>
        <name>NAD(+)</name>
        <dbReference type="ChEBI" id="CHEBI:57540"/>
    </ligand>
</feature>
<protein>
    <recommendedName>
        <fullName evidence="8">Enoyl-[acyl-carrier-protein] reductase [NADH]</fullName>
        <ecNumber evidence="8">1.3.1.9</ecNumber>
    </recommendedName>
</protein>
<evidence type="ECO:0000256" key="8">
    <source>
        <dbReference type="PIRNR" id="PIRNR000094"/>
    </source>
</evidence>
<dbReference type="PIRSF" id="PIRSF000094">
    <property type="entry name" value="Enoyl-ACP_rdct"/>
    <property type="match status" value="1"/>
</dbReference>
<evidence type="ECO:0000256" key="1">
    <source>
        <dbReference type="ARBA" id="ARBA00005189"/>
    </source>
</evidence>
<comment type="pathway">
    <text evidence="1">Lipid metabolism.</text>
</comment>
<evidence type="ECO:0000256" key="5">
    <source>
        <dbReference type="ARBA" id="ARBA00023002"/>
    </source>
</evidence>
<name>A0A023X1Z6_RUBRA</name>
<comment type="similarity">
    <text evidence="2 8">Belongs to the short-chain dehydrogenases/reductases (SDR) family. FabI subfamily.</text>
</comment>
<evidence type="ECO:0000256" key="2">
    <source>
        <dbReference type="ARBA" id="ARBA00009233"/>
    </source>
</evidence>
<dbReference type="PANTHER" id="PTHR43159:SF2">
    <property type="entry name" value="ENOYL-[ACYL-CARRIER-PROTEIN] REDUCTASE [NADH], CHLOROPLASTIC"/>
    <property type="match status" value="1"/>
</dbReference>
<evidence type="ECO:0000313" key="12">
    <source>
        <dbReference type="EMBL" id="MDX5893437.1"/>
    </source>
</evidence>
<dbReference type="EMBL" id="JAWXXX010000001">
    <property type="protein sequence ID" value="MDX5893437.1"/>
    <property type="molecule type" value="Genomic_DNA"/>
</dbReference>
<evidence type="ECO:0000256" key="7">
    <source>
        <dbReference type="ARBA" id="ARBA00023160"/>
    </source>
</evidence>
<dbReference type="Proteomes" id="UP000025229">
    <property type="component" value="Chromosome"/>
</dbReference>
<feature type="binding site" evidence="10">
    <location>
        <position position="14"/>
    </location>
    <ligand>
        <name>NAD(+)</name>
        <dbReference type="ChEBI" id="CHEBI:57540"/>
    </ligand>
</feature>
<dbReference type="Pfam" id="PF13561">
    <property type="entry name" value="adh_short_C2"/>
    <property type="match status" value="1"/>
</dbReference>
<dbReference type="EMBL" id="CP007514">
    <property type="protein sequence ID" value="AHY46025.1"/>
    <property type="molecule type" value="Genomic_DNA"/>
</dbReference>
<feature type="binding site" evidence="10">
    <location>
        <begin position="65"/>
        <end position="66"/>
    </location>
    <ligand>
        <name>NAD(+)</name>
        <dbReference type="ChEBI" id="CHEBI:57540"/>
    </ligand>
</feature>
<dbReference type="PATRIC" id="fig|42256.3.peg.754"/>
<keyword evidence="6" id="KW-0443">Lipid metabolism</keyword>
<keyword evidence="5 8" id="KW-0560">Oxidoreductase</keyword>
<keyword evidence="8 10" id="KW-0520">NAD</keyword>
<dbReference type="RefSeq" id="WP_038680794.1">
    <property type="nucleotide sequence ID" value="NZ_CP007514.1"/>
</dbReference>
<dbReference type="eggNOG" id="COG0623">
    <property type="taxonomic scope" value="Bacteria"/>
</dbReference>
<keyword evidence="13" id="KW-1185">Reference proteome</keyword>
<dbReference type="InterPro" id="IPR036291">
    <property type="entry name" value="NAD(P)-bd_dom_sf"/>
</dbReference>
<comment type="catalytic activity">
    <reaction evidence="8">
        <text>a 2,3-saturated acyl-[ACP] + NAD(+) = a (2E)-enoyl-[ACP] + NADH + H(+)</text>
        <dbReference type="Rhea" id="RHEA:10240"/>
        <dbReference type="Rhea" id="RHEA-COMP:9925"/>
        <dbReference type="Rhea" id="RHEA-COMP:9926"/>
        <dbReference type="ChEBI" id="CHEBI:15378"/>
        <dbReference type="ChEBI" id="CHEBI:57540"/>
        <dbReference type="ChEBI" id="CHEBI:57945"/>
        <dbReference type="ChEBI" id="CHEBI:78784"/>
        <dbReference type="ChEBI" id="CHEBI:78785"/>
        <dbReference type="EC" id="1.3.1.9"/>
    </reaction>
</comment>
<feature type="binding site" evidence="10">
    <location>
        <position position="162"/>
    </location>
    <ligand>
        <name>NAD(+)</name>
        <dbReference type="ChEBI" id="CHEBI:57540"/>
    </ligand>
</feature>
<dbReference type="STRING" id="42256.RradSPS_0742"/>
<reference evidence="12" key="2">
    <citation type="submission" date="2023-11" db="EMBL/GenBank/DDBJ databases">
        <title>MicrobeMod: A computational toolkit for identifying prokaryotic methylation and restriction-modification with nanopore sequencing.</title>
        <authorList>
            <person name="Crits-Christoph A."/>
            <person name="Kang S.C."/>
            <person name="Lee H."/>
            <person name="Ostrov N."/>
        </authorList>
    </citation>
    <scope>NUCLEOTIDE SEQUENCE</scope>
    <source>
        <strain evidence="12">ATCC 51242</strain>
    </source>
</reference>
<evidence type="ECO:0000256" key="4">
    <source>
        <dbReference type="ARBA" id="ARBA00022832"/>
    </source>
</evidence>
<keyword evidence="3 8" id="KW-0444">Lipid biosynthesis</keyword>
<dbReference type="PANTHER" id="PTHR43159">
    <property type="entry name" value="ENOYL-[ACYL-CARRIER-PROTEIN] REDUCTASE"/>
    <property type="match status" value="1"/>
</dbReference>
<dbReference type="InterPro" id="IPR014358">
    <property type="entry name" value="Enoyl-ACP_Rdtase_NADH"/>
</dbReference>
<dbReference type="GO" id="GO:0006633">
    <property type="term" value="P:fatty acid biosynthetic process"/>
    <property type="evidence" value="ECO:0007669"/>
    <property type="project" value="UniProtKB-KW"/>
</dbReference>
<dbReference type="UniPathway" id="UPA00915"/>
<organism evidence="11 13">
    <name type="scientific">Rubrobacter radiotolerans</name>
    <name type="common">Arthrobacter radiotolerans</name>
    <dbReference type="NCBI Taxonomy" id="42256"/>
    <lineage>
        <taxon>Bacteria</taxon>
        <taxon>Bacillati</taxon>
        <taxon>Actinomycetota</taxon>
        <taxon>Rubrobacteria</taxon>
        <taxon>Rubrobacterales</taxon>
        <taxon>Rubrobacteraceae</taxon>
        <taxon>Rubrobacter</taxon>
    </lineage>
</organism>
<feature type="binding site" evidence="9">
    <location>
        <position position="96"/>
    </location>
    <ligand>
        <name>substrate</name>
    </ligand>
</feature>
<dbReference type="HOGENOM" id="CLU_010194_10_1_11"/>
<dbReference type="EC" id="1.3.1.9" evidence="8"/>